<comment type="similarity">
    <text evidence="1">Belongs to the PNP/UDP phosphorylase family. Futalosine hydrolase subfamily.</text>
</comment>
<sequence>MRILIVAATIQEIQPFLNHFGHKDRDALLIFELNTGNEVEVLLTGVGMVATAYQMGKKLSTYSYDLVINAGIAGSFNTLYPIGATVQVIEEFFAELGAESPSGFIAIDDLGLGETNKVAATNNIPINHLYTLPKVIGVTVNKVHGNTDSIVELETMIDADVESMEGGAAMYVCVKENINFIEIRTISNKVEPRNKANWNIPLAIKNLNQTLIAIVNEF</sequence>
<comment type="function">
    <text evidence="1">Catalyzes the hydrolysis of futalosine (FL) to dehypoxanthine futalosine (DHFL) and hypoxanthine, a step in the biosynthesis of menaquinone (MK, vitamin K2).</text>
</comment>
<dbReference type="GO" id="GO:0009116">
    <property type="term" value="P:nucleoside metabolic process"/>
    <property type="evidence" value="ECO:0007669"/>
    <property type="project" value="InterPro"/>
</dbReference>
<dbReference type="Gene3D" id="3.40.50.1580">
    <property type="entry name" value="Nucleoside phosphorylase domain"/>
    <property type="match status" value="1"/>
</dbReference>
<keyword evidence="1 4" id="KW-0378">Hydrolase</keyword>
<dbReference type="AlphaFoldDB" id="A0A6N9NHK9"/>
<evidence type="ECO:0000256" key="1">
    <source>
        <dbReference type="HAMAP-Rule" id="MF_00991"/>
    </source>
</evidence>
<dbReference type="HAMAP" id="MF_00991">
    <property type="entry name" value="MqnB"/>
    <property type="match status" value="1"/>
</dbReference>
<dbReference type="InterPro" id="IPR035994">
    <property type="entry name" value="Nucleoside_phosphorylase_sf"/>
</dbReference>
<dbReference type="GO" id="GO:0008930">
    <property type="term" value="F:methylthioadenosine nucleosidase activity"/>
    <property type="evidence" value="ECO:0007669"/>
    <property type="project" value="TreeGrafter"/>
</dbReference>
<protein>
    <recommendedName>
        <fullName evidence="1 2">Futalosine hydrolase</fullName>
        <shortName evidence="1">FL hydrolase</shortName>
        <ecNumber evidence="1 2">3.2.2.26</ecNumber>
    </recommendedName>
    <alternativeName>
        <fullName evidence="1">Futalosine nucleosidase</fullName>
    </alternativeName>
    <alternativeName>
        <fullName evidence="1">Menaquinone biosynthetic enzyme MqnB</fullName>
    </alternativeName>
</protein>
<comment type="catalytic activity">
    <reaction evidence="1">
        <text>futalosine + H2O = dehypoxanthine futalosine + hypoxanthine</text>
        <dbReference type="Rhea" id="RHEA:25904"/>
        <dbReference type="ChEBI" id="CHEBI:15377"/>
        <dbReference type="ChEBI" id="CHEBI:17368"/>
        <dbReference type="ChEBI" id="CHEBI:58863"/>
        <dbReference type="ChEBI" id="CHEBI:58864"/>
        <dbReference type="EC" id="3.2.2.26"/>
    </reaction>
</comment>
<dbReference type="GO" id="GO:0019284">
    <property type="term" value="P:L-methionine salvage from S-adenosylmethionine"/>
    <property type="evidence" value="ECO:0007669"/>
    <property type="project" value="TreeGrafter"/>
</dbReference>
<evidence type="ECO:0000313" key="4">
    <source>
        <dbReference type="EMBL" id="NBG65393.1"/>
    </source>
</evidence>
<reference evidence="4 5" key="1">
    <citation type="submission" date="2019-12" db="EMBL/GenBank/DDBJ databases">
        <authorList>
            <person name="Zhao J."/>
        </authorList>
    </citation>
    <scope>NUCLEOTIDE SEQUENCE [LARGE SCALE GENOMIC DNA]</scope>
    <source>
        <strain evidence="4 5">S-15</strain>
    </source>
</reference>
<name>A0A6N9NHK9_9FLAO</name>
<organism evidence="4 5">
    <name type="scientific">Acidiluteibacter ferrifornacis</name>
    <dbReference type="NCBI Taxonomy" id="2692424"/>
    <lineage>
        <taxon>Bacteria</taxon>
        <taxon>Pseudomonadati</taxon>
        <taxon>Bacteroidota</taxon>
        <taxon>Flavobacteriia</taxon>
        <taxon>Flavobacteriales</taxon>
        <taxon>Cryomorphaceae</taxon>
        <taxon>Acidiluteibacter</taxon>
    </lineage>
</organism>
<dbReference type="EMBL" id="WWNE01000005">
    <property type="protein sequence ID" value="NBG65393.1"/>
    <property type="molecule type" value="Genomic_DNA"/>
</dbReference>
<evidence type="ECO:0000259" key="3">
    <source>
        <dbReference type="Pfam" id="PF01048"/>
    </source>
</evidence>
<dbReference type="RefSeq" id="WP_160632354.1">
    <property type="nucleotide sequence ID" value="NZ_WWNE01000005.1"/>
</dbReference>
<keyword evidence="1" id="KW-0474">Menaquinone biosynthesis</keyword>
<dbReference type="UniPathway" id="UPA00079"/>
<dbReference type="GO" id="GO:0008782">
    <property type="term" value="F:adenosylhomocysteine nucleosidase activity"/>
    <property type="evidence" value="ECO:0007669"/>
    <property type="project" value="TreeGrafter"/>
</dbReference>
<dbReference type="NCBIfam" id="TIGR03664">
    <property type="entry name" value="fut_nucase"/>
    <property type="match status" value="1"/>
</dbReference>
<dbReference type="Proteomes" id="UP000470771">
    <property type="component" value="Unassembled WGS sequence"/>
</dbReference>
<dbReference type="CDD" id="cd17766">
    <property type="entry name" value="futalosine_nucleosidase_MqnB"/>
    <property type="match status" value="1"/>
</dbReference>
<dbReference type="InterPro" id="IPR000845">
    <property type="entry name" value="Nucleoside_phosphorylase_d"/>
</dbReference>
<proteinExistence type="inferred from homology"/>
<dbReference type="GO" id="GO:0005829">
    <property type="term" value="C:cytosol"/>
    <property type="evidence" value="ECO:0007669"/>
    <property type="project" value="TreeGrafter"/>
</dbReference>
<dbReference type="PANTHER" id="PTHR46832">
    <property type="entry name" value="5'-METHYLTHIOADENOSINE/S-ADENOSYLHOMOCYSTEINE NUCLEOSIDASE"/>
    <property type="match status" value="1"/>
</dbReference>
<feature type="domain" description="Nucleoside phosphorylase" evidence="3">
    <location>
        <begin position="2"/>
        <end position="214"/>
    </location>
</feature>
<dbReference type="EC" id="3.2.2.26" evidence="1 2"/>
<keyword evidence="5" id="KW-1185">Reference proteome</keyword>
<evidence type="ECO:0000256" key="2">
    <source>
        <dbReference type="NCBIfam" id="TIGR03664"/>
    </source>
</evidence>
<dbReference type="Pfam" id="PF01048">
    <property type="entry name" value="PNP_UDP_1"/>
    <property type="match status" value="1"/>
</dbReference>
<dbReference type="GO" id="GO:0009234">
    <property type="term" value="P:menaquinone biosynthetic process"/>
    <property type="evidence" value="ECO:0007669"/>
    <property type="project" value="UniProtKB-UniRule"/>
</dbReference>
<comment type="caution">
    <text evidence="4">The sequence shown here is derived from an EMBL/GenBank/DDBJ whole genome shotgun (WGS) entry which is preliminary data.</text>
</comment>
<dbReference type="SUPFAM" id="SSF53167">
    <property type="entry name" value="Purine and uridine phosphorylases"/>
    <property type="match status" value="1"/>
</dbReference>
<gene>
    <name evidence="1 4" type="primary">mqnB</name>
    <name evidence="4" type="ORF">GQN54_04660</name>
</gene>
<accession>A0A6N9NHK9</accession>
<dbReference type="InterPro" id="IPR019963">
    <property type="entry name" value="FL_hydrolase_MqnB"/>
</dbReference>
<evidence type="ECO:0000313" key="5">
    <source>
        <dbReference type="Proteomes" id="UP000470771"/>
    </source>
</evidence>
<keyword evidence="4" id="KW-0326">Glycosidase</keyword>
<comment type="pathway">
    <text evidence="1">Quinol/quinone metabolism; menaquinone biosynthesis.</text>
</comment>
<dbReference type="PANTHER" id="PTHR46832:SF2">
    <property type="entry name" value="FUTALOSINE HYDROLASE"/>
    <property type="match status" value="1"/>
</dbReference>